<dbReference type="Pfam" id="PF00378">
    <property type="entry name" value="ECH_1"/>
    <property type="match status" value="1"/>
</dbReference>
<comment type="catalytic activity">
    <reaction evidence="19">
        <text>3-hydroxyisovaleryl-CoA = 3-methylbut-2-enoyl-CoA + H2O</text>
        <dbReference type="Rhea" id="RHEA:31079"/>
        <dbReference type="ChEBI" id="CHEBI:15377"/>
        <dbReference type="ChEBI" id="CHEBI:57344"/>
        <dbReference type="ChEBI" id="CHEBI:62555"/>
    </reaction>
    <physiologicalReaction direction="right-to-left" evidence="19">
        <dbReference type="Rhea" id="RHEA:31081"/>
    </physiologicalReaction>
</comment>
<comment type="catalytic activity">
    <reaction evidence="8">
        <text>a (3E)-enoyl-CoA = a 4-saturated (2E)-enoyl-CoA</text>
        <dbReference type="Rhea" id="RHEA:45228"/>
        <dbReference type="ChEBI" id="CHEBI:58521"/>
        <dbReference type="ChEBI" id="CHEBI:85097"/>
        <dbReference type="EC" id="5.3.3.8"/>
    </reaction>
    <physiologicalReaction direction="left-to-right" evidence="8">
        <dbReference type="Rhea" id="RHEA:45229"/>
    </physiologicalReaction>
</comment>
<comment type="catalytic activity">
    <reaction evidence="10">
        <text>(3E)-hexenoyl-CoA = (2E)-hexenoyl-CoA</text>
        <dbReference type="Rhea" id="RHEA:45736"/>
        <dbReference type="ChEBI" id="CHEBI:62077"/>
        <dbReference type="ChEBI" id="CHEBI:84790"/>
    </reaction>
    <physiologicalReaction direction="left-to-right" evidence="10">
        <dbReference type="Rhea" id="RHEA:45737"/>
    </physiologicalReaction>
</comment>
<dbReference type="PANTHER" id="PTHR11941">
    <property type="entry name" value="ENOYL-COA HYDRATASE-RELATED"/>
    <property type="match status" value="1"/>
</dbReference>
<accession>A0ABM1JML0</accession>
<gene>
    <name evidence="22" type="primary">ECHS1</name>
</gene>
<dbReference type="InterPro" id="IPR018376">
    <property type="entry name" value="Enoyl-CoA_hyd/isom_CS"/>
</dbReference>
<reference evidence="22" key="1">
    <citation type="submission" date="2025-08" db="UniProtKB">
        <authorList>
            <consortium name="RefSeq"/>
        </authorList>
    </citation>
    <scope>IDENTIFICATION</scope>
</reference>
<dbReference type="PROSITE" id="PS00166">
    <property type="entry name" value="ENOYL_COA_HYDRATASE"/>
    <property type="match status" value="1"/>
</dbReference>
<dbReference type="EC" id="5.3.3.8" evidence="3"/>
<organism evidence="21 22">
    <name type="scientific">Gekko japonicus</name>
    <name type="common">Schlegel's Japanese gecko</name>
    <dbReference type="NCBI Taxonomy" id="146911"/>
    <lineage>
        <taxon>Eukaryota</taxon>
        <taxon>Metazoa</taxon>
        <taxon>Chordata</taxon>
        <taxon>Craniata</taxon>
        <taxon>Vertebrata</taxon>
        <taxon>Euteleostomi</taxon>
        <taxon>Lepidosauria</taxon>
        <taxon>Squamata</taxon>
        <taxon>Bifurcata</taxon>
        <taxon>Gekkota</taxon>
        <taxon>Gekkonidae</taxon>
        <taxon>Gekkoninae</taxon>
        <taxon>Gekko</taxon>
    </lineage>
</organism>
<comment type="catalytic activity">
    <reaction evidence="18">
        <text>2-methylpropenoyl-CoA + H2O = (S)-3-hydroxyisobutanoyl-CoA</text>
        <dbReference type="Rhea" id="RHEA:31175"/>
        <dbReference type="ChEBI" id="CHEBI:15377"/>
        <dbReference type="ChEBI" id="CHEBI:62500"/>
        <dbReference type="ChEBI" id="CHEBI:62611"/>
    </reaction>
    <physiologicalReaction direction="left-to-right" evidence="18">
        <dbReference type="Rhea" id="RHEA:31176"/>
    </physiologicalReaction>
</comment>
<evidence type="ECO:0000256" key="12">
    <source>
        <dbReference type="ARBA" id="ARBA00036643"/>
    </source>
</evidence>
<dbReference type="InterPro" id="IPR014748">
    <property type="entry name" value="Enoyl-CoA_hydra_C"/>
</dbReference>
<comment type="catalytic activity">
    <reaction evidence="12">
        <text>3-hydroxybutanoyl-CoA = (2E)-butenoyl-CoA + H2O</text>
        <dbReference type="Rhea" id="RHEA:45584"/>
        <dbReference type="ChEBI" id="CHEBI:15377"/>
        <dbReference type="ChEBI" id="CHEBI:57332"/>
        <dbReference type="ChEBI" id="CHEBI:78611"/>
    </reaction>
    <physiologicalReaction direction="right-to-left" evidence="12">
        <dbReference type="Rhea" id="RHEA:45586"/>
    </physiologicalReaction>
</comment>
<sequence length="365" mass="39201">MGLCFPAFSFLGLSDGAVSQEPFRRSSATQAALNHEERELVTVSINENLKIKAGGFACENFPSCLHGETVKFNLHWPLGLPVSQGGGRQRCKRQLEATDCFSGAGVQFQHIVVEKKGAKENVGVIQLNRPKALNALCDALVKEINQALDSFEQDAHVGAIVITGSEKAFAAGADIKEMQDRTFQECYSGNFLAHWNRVSTTKKPVIAAVNGYALGGGCELAMMCDIIYAGEKAQFGQPEILLGTIPGAGGTQRLTRAVGKSLAMEMILTGERISAQEAKQAGLVSKVCPVDKLLDEAISCAEKIAGNSKLVAAMAKEAVNAAFETTLAEGNKREKILFHATFATEDRKEGMSAFVEKRKASFTDH</sequence>
<evidence type="ECO:0000256" key="20">
    <source>
        <dbReference type="RuleBase" id="RU003707"/>
    </source>
</evidence>
<comment type="catalytic activity">
    <reaction evidence="11">
        <text>(3S)-hydroxyhexanoyl-CoA = (2E)-hexenoyl-CoA + H2O</text>
        <dbReference type="Rhea" id="RHEA:30547"/>
        <dbReference type="ChEBI" id="CHEBI:15377"/>
        <dbReference type="ChEBI" id="CHEBI:62075"/>
        <dbReference type="ChEBI" id="CHEBI:62077"/>
    </reaction>
    <physiologicalReaction direction="right-to-left" evidence="11">
        <dbReference type="Rhea" id="RHEA:30549"/>
    </physiologicalReaction>
</comment>
<comment type="catalytic activity">
    <reaction evidence="13">
        <text>(3S)-3-hydroxybutanoyl-CoA = (2E)-butenoyl-CoA + H2O</text>
        <dbReference type="Rhea" id="RHEA:26558"/>
        <dbReference type="ChEBI" id="CHEBI:15377"/>
        <dbReference type="ChEBI" id="CHEBI:57316"/>
        <dbReference type="ChEBI" id="CHEBI:57332"/>
    </reaction>
    <physiologicalReaction direction="right-to-left" evidence="13">
        <dbReference type="Rhea" id="RHEA:26560"/>
    </physiologicalReaction>
</comment>
<evidence type="ECO:0000256" key="9">
    <source>
        <dbReference type="ARBA" id="ARBA00036137"/>
    </source>
</evidence>
<name>A0ABM1JML0_GEKJA</name>
<comment type="catalytic activity">
    <reaction evidence="6">
        <text>(3S)-hydroxydecanoyl-CoA = (2E)-decenoyl-CoA + H2O</text>
        <dbReference type="Rhea" id="RHEA:31191"/>
        <dbReference type="ChEBI" id="CHEBI:15377"/>
        <dbReference type="ChEBI" id="CHEBI:61406"/>
        <dbReference type="ChEBI" id="CHEBI:62616"/>
    </reaction>
    <physiologicalReaction direction="right-to-left" evidence="6">
        <dbReference type="Rhea" id="RHEA:31193"/>
    </physiologicalReaction>
</comment>
<evidence type="ECO:0000256" key="17">
    <source>
        <dbReference type="ARBA" id="ARBA00042381"/>
    </source>
</evidence>
<comment type="catalytic activity">
    <reaction evidence="9">
        <text>3-hydroxypropanoyl-CoA = acryloyl-CoA + H2O</text>
        <dbReference type="Rhea" id="RHEA:26518"/>
        <dbReference type="ChEBI" id="CHEBI:15377"/>
        <dbReference type="ChEBI" id="CHEBI:57367"/>
        <dbReference type="ChEBI" id="CHEBI:58528"/>
    </reaction>
    <physiologicalReaction direction="right-to-left" evidence="9">
        <dbReference type="Rhea" id="RHEA:26520"/>
    </physiologicalReaction>
</comment>
<dbReference type="InterPro" id="IPR029045">
    <property type="entry name" value="ClpP/crotonase-like_dom_sf"/>
</dbReference>
<dbReference type="Gene3D" id="1.10.12.10">
    <property type="entry name" value="Lyase 2-enoyl-coa Hydratase, Chain A, domain 2"/>
    <property type="match status" value="1"/>
</dbReference>
<evidence type="ECO:0000256" key="15">
    <source>
        <dbReference type="ARBA" id="ARBA00041110"/>
    </source>
</evidence>
<evidence type="ECO:0000256" key="8">
    <source>
        <dbReference type="ARBA" id="ARBA00035949"/>
    </source>
</evidence>
<evidence type="ECO:0000256" key="5">
    <source>
        <dbReference type="ARBA" id="ARBA00023239"/>
    </source>
</evidence>
<dbReference type="Gene3D" id="3.90.226.10">
    <property type="entry name" value="2-enoyl-CoA Hydratase, Chain A, domain 1"/>
    <property type="match status" value="1"/>
</dbReference>
<comment type="pathway">
    <text evidence="1">Lipid metabolism; fatty acid beta-oxidation.</text>
</comment>
<keyword evidence="21" id="KW-1185">Reference proteome</keyword>
<evidence type="ECO:0000256" key="2">
    <source>
        <dbReference type="ARBA" id="ARBA00005254"/>
    </source>
</evidence>
<dbReference type="PANTHER" id="PTHR11941:SF54">
    <property type="entry name" value="ENOYL-COA HYDRATASE, MITOCHONDRIAL"/>
    <property type="match status" value="1"/>
</dbReference>
<dbReference type="CDD" id="cd06558">
    <property type="entry name" value="crotonase-like"/>
    <property type="match status" value="1"/>
</dbReference>
<evidence type="ECO:0000256" key="19">
    <source>
        <dbReference type="ARBA" id="ARBA00052675"/>
    </source>
</evidence>
<evidence type="ECO:0000256" key="3">
    <source>
        <dbReference type="ARBA" id="ARBA00012064"/>
    </source>
</evidence>
<evidence type="ECO:0000256" key="18">
    <source>
        <dbReference type="ARBA" id="ARBA00051535"/>
    </source>
</evidence>
<dbReference type="SUPFAM" id="SSF52096">
    <property type="entry name" value="ClpP/crotonase"/>
    <property type="match status" value="1"/>
</dbReference>
<dbReference type="RefSeq" id="XP_015262697.1">
    <property type="nucleotide sequence ID" value="XM_015407211.1"/>
</dbReference>
<dbReference type="EC" id="4.2.1.17" evidence="4"/>
<keyword evidence="5" id="KW-0456">Lyase</keyword>
<evidence type="ECO:0000256" key="16">
    <source>
        <dbReference type="ARBA" id="ARBA00041421"/>
    </source>
</evidence>
<evidence type="ECO:0000256" key="1">
    <source>
        <dbReference type="ARBA" id="ARBA00005005"/>
    </source>
</evidence>
<evidence type="ECO:0000256" key="11">
    <source>
        <dbReference type="ARBA" id="ARBA00036370"/>
    </source>
</evidence>
<evidence type="ECO:0000256" key="10">
    <source>
        <dbReference type="ARBA" id="ARBA00036353"/>
    </source>
</evidence>
<protein>
    <recommendedName>
        <fullName evidence="15">Enoyl-CoA hydratase, mitochondrial</fullName>
        <ecNumber evidence="4">4.2.1.17</ecNumber>
        <ecNumber evidence="3">5.3.3.8</ecNumber>
    </recommendedName>
    <alternativeName>
        <fullName evidence="17">Enoyl-CoA hydratase 1</fullName>
    </alternativeName>
    <alternativeName>
        <fullName evidence="16">Short-chain enoyl-CoA hydratase</fullName>
    </alternativeName>
</protein>
<proteinExistence type="inferred from homology"/>
<comment type="similarity">
    <text evidence="2 20">Belongs to the enoyl-CoA hydratase/isomerase family.</text>
</comment>
<evidence type="ECO:0000313" key="22">
    <source>
        <dbReference type="RefSeq" id="XP_015262697.1"/>
    </source>
</evidence>
<evidence type="ECO:0000256" key="7">
    <source>
        <dbReference type="ARBA" id="ARBA00035854"/>
    </source>
</evidence>
<comment type="catalytic activity">
    <reaction evidence="7">
        <text>a (3S)-3-hydroxyacyl-CoA = a (2E)-enoyl-CoA + H2O</text>
        <dbReference type="Rhea" id="RHEA:16105"/>
        <dbReference type="ChEBI" id="CHEBI:15377"/>
        <dbReference type="ChEBI" id="CHEBI:57318"/>
        <dbReference type="ChEBI" id="CHEBI:58856"/>
        <dbReference type="EC" id="4.2.1.17"/>
    </reaction>
    <physiologicalReaction direction="right-to-left" evidence="7">
        <dbReference type="Rhea" id="RHEA:16107"/>
    </physiologicalReaction>
</comment>
<dbReference type="GeneID" id="107106993"/>
<comment type="subunit">
    <text evidence="14">Homohexamer; dimer of trimers.</text>
</comment>
<evidence type="ECO:0000256" key="13">
    <source>
        <dbReference type="ARBA" id="ARBA00036765"/>
    </source>
</evidence>
<evidence type="ECO:0000256" key="4">
    <source>
        <dbReference type="ARBA" id="ARBA00012076"/>
    </source>
</evidence>
<evidence type="ECO:0000313" key="21">
    <source>
        <dbReference type="Proteomes" id="UP000694871"/>
    </source>
</evidence>
<dbReference type="Proteomes" id="UP000694871">
    <property type="component" value="Unplaced"/>
</dbReference>
<evidence type="ECO:0000256" key="14">
    <source>
        <dbReference type="ARBA" id="ARBA00038629"/>
    </source>
</evidence>
<evidence type="ECO:0000256" key="6">
    <source>
        <dbReference type="ARBA" id="ARBA00035760"/>
    </source>
</evidence>
<dbReference type="InterPro" id="IPR001753">
    <property type="entry name" value="Enoyl-CoA_hydra/iso"/>
</dbReference>